<accession>A0ABV2LSQ1</accession>
<dbReference type="EMBL" id="JBEPMO010000001">
    <property type="protein sequence ID" value="MET3730597.1"/>
    <property type="molecule type" value="Genomic_DNA"/>
</dbReference>
<reference evidence="1 2" key="1">
    <citation type="submission" date="2024-06" db="EMBL/GenBank/DDBJ databases">
        <title>Genomic Encyclopedia of Type Strains, Phase IV (KMG-IV): sequencing the most valuable type-strain genomes for metagenomic binning, comparative biology and taxonomic classification.</title>
        <authorList>
            <person name="Goeker M."/>
        </authorList>
    </citation>
    <scope>NUCLEOTIDE SEQUENCE [LARGE SCALE GENOMIC DNA]</scope>
    <source>
        <strain evidence="1 2">DSM 29388</strain>
    </source>
</reference>
<evidence type="ECO:0000313" key="1">
    <source>
        <dbReference type="EMBL" id="MET3730597.1"/>
    </source>
</evidence>
<dbReference type="RefSeq" id="WP_354505723.1">
    <property type="nucleotide sequence ID" value="NZ_JBEPMO010000001.1"/>
</dbReference>
<dbReference type="Pfam" id="PF19777">
    <property type="entry name" value="DUF6263"/>
    <property type="match status" value="2"/>
</dbReference>
<dbReference type="Proteomes" id="UP001549146">
    <property type="component" value="Unassembled WGS sequence"/>
</dbReference>
<evidence type="ECO:0000313" key="2">
    <source>
        <dbReference type="Proteomes" id="UP001549146"/>
    </source>
</evidence>
<name>A0ABV2LSQ1_9FLAO</name>
<gene>
    <name evidence="1" type="ORF">ABID46_000149</name>
</gene>
<comment type="caution">
    <text evidence="1">The sequence shown here is derived from an EMBL/GenBank/DDBJ whole genome shotgun (WGS) entry which is preliminary data.</text>
</comment>
<protein>
    <submittedName>
        <fullName evidence="1">Uncharacterized protein</fullName>
    </submittedName>
</protein>
<proteinExistence type="predicted"/>
<organism evidence="1 2">
    <name type="scientific">Moheibacter stercoris</name>
    <dbReference type="NCBI Taxonomy" id="1628251"/>
    <lineage>
        <taxon>Bacteria</taxon>
        <taxon>Pseudomonadati</taxon>
        <taxon>Bacteroidota</taxon>
        <taxon>Flavobacteriia</taxon>
        <taxon>Flavobacteriales</taxon>
        <taxon>Weeksellaceae</taxon>
        <taxon>Moheibacter</taxon>
    </lineage>
</organism>
<dbReference type="PROSITE" id="PS51257">
    <property type="entry name" value="PROKAR_LIPOPROTEIN"/>
    <property type="match status" value="1"/>
</dbReference>
<dbReference type="InterPro" id="IPR046230">
    <property type="entry name" value="DUF6263"/>
</dbReference>
<keyword evidence="2" id="KW-1185">Reference proteome</keyword>
<sequence>MKKLFFVLLGVSLLSTQSCKNAPEGSPSDEQSIETVSSDGIGDKVLIRLKPKVGDSQNTLMTMNVSSEGDQKMSMDMVAKVDVNISEKVEDVYTYNMNYKSIKMDMSAGGMEMKYDSENPGSDPMGSMMHEQFKTFLDKPMSMKMNDRGMISDFVMPGNIDVRQAGDFGSFSIPLPEGPVGEGDSWEATRPMQGTGNMNMKMTVNKITANDVVIDTDGDLTDSSGANLGKFTGSYTLDRNSGLTKDGTMNMDIIAEGQKLKMKLNFKPQ</sequence>